<feature type="domain" description="TACO1/YebC-like N-terminal" evidence="6">
    <location>
        <begin position="19"/>
        <end position="90"/>
    </location>
</feature>
<evidence type="ECO:0000256" key="2">
    <source>
        <dbReference type="ARBA" id="ARBA00008724"/>
    </source>
</evidence>
<dbReference type="NCBIfam" id="TIGR01033">
    <property type="entry name" value="YebC/PmpR family DNA-binding transcriptional regulator"/>
    <property type="match status" value="1"/>
</dbReference>
<dbReference type="AlphaFoldDB" id="A0A382B1S1"/>
<reference evidence="7" key="1">
    <citation type="submission" date="2018-05" db="EMBL/GenBank/DDBJ databases">
        <authorList>
            <person name="Lanie J.A."/>
            <person name="Ng W.-L."/>
            <person name="Kazmierczak K.M."/>
            <person name="Andrzejewski T.M."/>
            <person name="Davidsen T.M."/>
            <person name="Wayne K.J."/>
            <person name="Tettelin H."/>
            <person name="Glass J.I."/>
            <person name="Rusch D."/>
            <person name="Podicherti R."/>
            <person name="Tsui H.-C.T."/>
            <person name="Winkler M.E."/>
        </authorList>
    </citation>
    <scope>NUCLEOTIDE SEQUENCE</scope>
</reference>
<dbReference type="GO" id="GO:0005829">
    <property type="term" value="C:cytosol"/>
    <property type="evidence" value="ECO:0007669"/>
    <property type="project" value="TreeGrafter"/>
</dbReference>
<evidence type="ECO:0000256" key="3">
    <source>
        <dbReference type="ARBA" id="ARBA00022490"/>
    </source>
</evidence>
<organism evidence="7">
    <name type="scientific">marine metagenome</name>
    <dbReference type="NCBI Taxonomy" id="408172"/>
    <lineage>
        <taxon>unclassified sequences</taxon>
        <taxon>metagenomes</taxon>
        <taxon>ecological metagenomes</taxon>
    </lineage>
</organism>
<dbReference type="NCBIfam" id="NF009044">
    <property type="entry name" value="PRK12378.1"/>
    <property type="match status" value="1"/>
</dbReference>
<evidence type="ECO:0000313" key="7">
    <source>
        <dbReference type="EMBL" id="SVB07715.1"/>
    </source>
</evidence>
<dbReference type="FunFam" id="1.10.10.200:FF:000002">
    <property type="entry name" value="Probable transcriptional regulatory protein CLM62_37755"/>
    <property type="match status" value="1"/>
</dbReference>
<evidence type="ECO:0000259" key="5">
    <source>
        <dbReference type="Pfam" id="PF01709"/>
    </source>
</evidence>
<dbReference type="InterPro" id="IPR017856">
    <property type="entry name" value="Integrase-like_N"/>
</dbReference>
<proteinExistence type="inferred from homology"/>
<evidence type="ECO:0008006" key="8">
    <source>
        <dbReference type="Google" id="ProtNLM"/>
    </source>
</evidence>
<dbReference type="Gene3D" id="3.30.70.980">
    <property type="match status" value="2"/>
</dbReference>
<dbReference type="PANTHER" id="PTHR12532:SF6">
    <property type="entry name" value="TRANSCRIPTIONAL REGULATORY PROTEIN YEBC-RELATED"/>
    <property type="match status" value="1"/>
</dbReference>
<evidence type="ECO:0000259" key="6">
    <source>
        <dbReference type="Pfam" id="PF20772"/>
    </source>
</evidence>
<evidence type="ECO:0000256" key="1">
    <source>
        <dbReference type="ARBA" id="ARBA00004173"/>
    </source>
</evidence>
<protein>
    <recommendedName>
        <fullName evidence="8">Transcriptional regulatory protein</fullName>
    </recommendedName>
</protein>
<dbReference type="GO" id="GO:0005739">
    <property type="term" value="C:mitochondrion"/>
    <property type="evidence" value="ECO:0007669"/>
    <property type="project" value="UniProtKB-SubCell"/>
</dbReference>
<dbReference type="Pfam" id="PF01709">
    <property type="entry name" value="Transcrip_reg"/>
    <property type="match status" value="1"/>
</dbReference>
<keyword evidence="3" id="KW-0963">Cytoplasm</keyword>
<dbReference type="Gene3D" id="1.10.10.200">
    <property type="match status" value="1"/>
</dbReference>
<dbReference type="PANTHER" id="PTHR12532">
    <property type="entry name" value="TRANSLATIONAL ACTIVATOR OF CYTOCHROME C OXIDASE 1"/>
    <property type="match status" value="1"/>
</dbReference>
<dbReference type="HAMAP" id="MF_00693">
    <property type="entry name" value="Transcrip_reg_TACO1"/>
    <property type="match status" value="1"/>
</dbReference>
<feature type="domain" description="TACO1/YebC-like second and third" evidence="5">
    <location>
        <begin position="96"/>
        <end position="251"/>
    </location>
</feature>
<comment type="similarity">
    <text evidence="2">Belongs to the TACO1 family.</text>
</comment>
<gene>
    <name evidence="7" type="ORF">METZ01_LOCUS160569</name>
</gene>
<accession>A0A382B1S1</accession>
<dbReference type="Pfam" id="PF20772">
    <property type="entry name" value="TACO1_YebC_N"/>
    <property type="match status" value="1"/>
</dbReference>
<dbReference type="InterPro" id="IPR002876">
    <property type="entry name" value="Transcrip_reg_TACO1-like"/>
</dbReference>
<dbReference type="SUPFAM" id="SSF75625">
    <property type="entry name" value="YebC-like"/>
    <property type="match status" value="1"/>
</dbReference>
<dbReference type="EMBL" id="UINC01027815">
    <property type="protein sequence ID" value="SVB07715.1"/>
    <property type="molecule type" value="Genomic_DNA"/>
</dbReference>
<dbReference type="InterPro" id="IPR026564">
    <property type="entry name" value="Transcrip_reg_TACO1-like_dom3"/>
</dbReference>
<sequence length="262" mass="28439">MVVVVVVAQEGGSTVSGHSKWATIKRKKAATDAKRGKIFTKLIREITVAARDGGGDPDFNPRLRLGVDNAKAGNMPAENITRAIKKGTGELEGVSYEEITYEGYGPGGIALYIETLTDNQKRTVADVRHILTKLGGSLGTTGSVGWQFDRKGQIYVDASRYTEESVFEAAIEAGAEDVESAGEEFIITTEASTFPNVQERMKAAGIEFERADLSWVPQNEVRVEGRDGEKLMKLLDALDDIDDVQQVSSNADIDEEILARAI</sequence>
<evidence type="ECO:0000256" key="4">
    <source>
        <dbReference type="ARBA" id="ARBA00023125"/>
    </source>
</evidence>
<comment type="subcellular location">
    <subcellularLocation>
        <location evidence="1">Mitochondrion</location>
    </subcellularLocation>
</comment>
<keyword evidence="4" id="KW-0238">DNA-binding</keyword>
<dbReference type="InterPro" id="IPR029072">
    <property type="entry name" value="YebC-like"/>
</dbReference>
<dbReference type="NCBIfam" id="NF001030">
    <property type="entry name" value="PRK00110.1"/>
    <property type="match status" value="1"/>
</dbReference>
<dbReference type="GO" id="GO:0003677">
    <property type="term" value="F:DNA binding"/>
    <property type="evidence" value="ECO:0007669"/>
    <property type="project" value="UniProtKB-KW"/>
</dbReference>
<name>A0A382B1S1_9ZZZZ</name>
<dbReference type="InterPro" id="IPR049083">
    <property type="entry name" value="TACO1_YebC_N"/>
</dbReference>
<dbReference type="InterPro" id="IPR048300">
    <property type="entry name" value="TACO1_YebC-like_2nd/3rd_dom"/>
</dbReference>